<name>A0A3A9W8D8_9ACTN</name>
<accession>A0A3A9W8D8</accession>
<sequence>MAHRPSVPGDLDHPRRLWARAATLGLLATAGFDGDAYQLRAGGLRCDGAGGTHWWRLTRHPGGRTVFRGQDVDGSHGHLRRVPVDFLAGGPDWLPWPELRSEQEGCALGYVYWWQDGGWGRAPYPDDLVDDGLEPAAGWVGDDGRLVDQLGEAAGRGPDLSAAVFAFLDRAEGRTVDERAVTTLLGACTAPERPDPAMVAVALDFAARAALTSAGDAPGNG</sequence>
<dbReference type="EMBL" id="RBDX01000010">
    <property type="protein sequence ID" value="RKN08613.1"/>
    <property type="molecule type" value="Genomic_DNA"/>
</dbReference>
<dbReference type="OrthoDB" id="4507101at2"/>
<gene>
    <name evidence="2" type="ORF">D7318_15505</name>
    <name evidence="1" type="ORF">D7319_14550</name>
</gene>
<evidence type="ECO:0000313" key="3">
    <source>
        <dbReference type="Proteomes" id="UP000268652"/>
    </source>
</evidence>
<evidence type="ECO:0000313" key="4">
    <source>
        <dbReference type="Proteomes" id="UP000275024"/>
    </source>
</evidence>
<dbReference type="AlphaFoldDB" id="A0A3A9W8D8"/>
<evidence type="ECO:0000313" key="2">
    <source>
        <dbReference type="EMBL" id="RKN21771.1"/>
    </source>
</evidence>
<comment type="caution">
    <text evidence="1">The sequence shown here is derived from an EMBL/GenBank/DDBJ whole genome shotgun (WGS) entry which is preliminary data.</text>
</comment>
<dbReference type="Proteomes" id="UP000268652">
    <property type="component" value="Unassembled WGS sequence"/>
</dbReference>
<organism evidence="1 4">
    <name type="scientific">Streptomyces radicis</name>
    <dbReference type="NCBI Taxonomy" id="1750517"/>
    <lineage>
        <taxon>Bacteria</taxon>
        <taxon>Bacillati</taxon>
        <taxon>Actinomycetota</taxon>
        <taxon>Actinomycetes</taxon>
        <taxon>Kitasatosporales</taxon>
        <taxon>Streptomycetaceae</taxon>
        <taxon>Streptomyces</taxon>
    </lineage>
</organism>
<keyword evidence="3" id="KW-1185">Reference proteome</keyword>
<dbReference type="EMBL" id="RBDY01000010">
    <property type="protein sequence ID" value="RKN21771.1"/>
    <property type="molecule type" value="Genomic_DNA"/>
</dbReference>
<reference evidence="3 4" key="1">
    <citation type="submission" date="2018-09" db="EMBL/GenBank/DDBJ databases">
        <title>Streptomyces sp. nov. DS1-2, an endophytic actinomycete isolated from roots of Dendrobium scabrilingue.</title>
        <authorList>
            <person name="Kuncharoen N."/>
            <person name="Kudo T."/>
            <person name="Ohkuma M."/>
            <person name="Yuki M."/>
            <person name="Tanasupawat S."/>
        </authorList>
    </citation>
    <scope>NUCLEOTIDE SEQUENCE [LARGE SCALE GENOMIC DNA]</scope>
    <source>
        <strain evidence="1 4">AZ1-7</strain>
        <strain evidence="2 3">DS1-2</strain>
    </source>
</reference>
<protein>
    <submittedName>
        <fullName evidence="1">Uncharacterized protein</fullName>
    </submittedName>
</protein>
<evidence type="ECO:0000313" key="1">
    <source>
        <dbReference type="EMBL" id="RKN08613.1"/>
    </source>
</evidence>
<proteinExistence type="predicted"/>
<dbReference type="RefSeq" id="WP_120697693.1">
    <property type="nucleotide sequence ID" value="NZ_RBDX01000010.1"/>
</dbReference>
<dbReference type="Proteomes" id="UP000275024">
    <property type="component" value="Unassembled WGS sequence"/>
</dbReference>